<evidence type="ECO:0000256" key="1">
    <source>
        <dbReference type="ARBA" id="ARBA00004496"/>
    </source>
</evidence>
<dbReference type="InterPro" id="IPR006070">
    <property type="entry name" value="Sua5-like_dom"/>
</dbReference>
<dbReference type="GO" id="GO:0000049">
    <property type="term" value="F:tRNA binding"/>
    <property type="evidence" value="ECO:0007669"/>
    <property type="project" value="TreeGrafter"/>
</dbReference>
<dbReference type="GO" id="GO:0061710">
    <property type="term" value="F:L-threonylcarbamoyladenylate synthase"/>
    <property type="evidence" value="ECO:0007669"/>
    <property type="project" value="UniProtKB-EC"/>
</dbReference>
<keyword evidence="3 9" id="KW-0808">Transferase</keyword>
<evidence type="ECO:0000256" key="5">
    <source>
        <dbReference type="ARBA" id="ARBA00022695"/>
    </source>
</evidence>
<organism evidence="11">
    <name type="scientific">Candidatus Kentrum sp. MB</name>
    <dbReference type="NCBI Taxonomy" id="2138164"/>
    <lineage>
        <taxon>Bacteria</taxon>
        <taxon>Pseudomonadati</taxon>
        <taxon>Pseudomonadota</taxon>
        <taxon>Gammaproteobacteria</taxon>
        <taxon>Candidatus Kentrum</taxon>
    </lineage>
</organism>
<comment type="function">
    <text evidence="9">Required for the formation of a threonylcarbamoyl group on adenosine at position 37 (t(6)A37) in tRNAs that read codons beginning with adenine. Catalyzes the conversion of L-threonine, HCO(3)(-)/CO(2) and ATP to give threonylcarbamoyl-AMP (TC-AMP) as the acyladenylate intermediate, with the release of diphosphate.</text>
</comment>
<evidence type="ECO:0000259" key="10">
    <source>
        <dbReference type="PROSITE" id="PS51163"/>
    </source>
</evidence>
<comment type="subcellular location">
    <subcellularLocation>
        <location evidence="1 9">Cytoplasm</location>
    </subcellularLocation>
</comment>
<dbReference type="InterPro" id="IPR017945">
    <property type="entry name" value="DHBP_synth_RibB-like_a/b_dom"/>
</dbReference>
<dbReference type="EMBL" id="CAADFO010000011">
    <property type="protein sequence ID" value="VFK25158.1"/>
    <property type="molecule type" value="Genomic_DNA"/>
</dbReference>
<dbReference type="GO" id="GO:0003725">
    <property type="term" value="F:double-stranded RNA binding"/>
    <property type="evidence" value="ECO:0007669"/>
    <property type="project" value="InterPro"/>
</dbReference>
<dbReference type="FunFam" id="3.90.870.10:FF:000004">
    <property type="entry name" value="Threonylcarbamoyl-AMP synthase"/>
    <property type="match status" value="1"/>
</dbReference>
<evidence type="ECO:0000313" key="11">
    <source>
        <dbReference type="EMBL" id="VFK25158.1"/>
    </source>
</evidence>
<dbReference type="PROSITE" id="PS51163">
    <property type="entry name" value="YRDC"/>
    <property type="match status" value="1"/>
</dbReference>
<dbReference type="AlphaFoldDB" id="A0A450X7B0"/>
<name>A0A450X7B0_9GAMM</name>
<protein>
    <recommendedName>
        <fullName evidence="9">Threonylcarbamoyl-AMP synthase</fullName>
        <shortName evidence="9">TC-AMP synthase</shortName>
        <ecNumber evidence="9">2.7.7.87</ecNumber>
    </recommendedName>
    <alternativeName>
        <fullName evidence="9">L-threonylcarbamoyladenylate synthase</fullName>
    </alternativeName>
    <alternativeName>
        <fullName evidence="9">t(6)A37 threonylcarbamoyladenosine biosynthesis protein TsaC</fullName>
    </alternativeName>
    <alternativeName>
        <fullName evidence="9">tRNA threonylcarbamoyladenosine biosynthesis protein TsaC</fullName>
    </alternativeName>
</protein>
<comment type="catalytic activity">
    <reaction evidence="8 9">
        <text>L-threonine + hydrogencarbonate + ATP = L-threonylcarbamoyladenylate + diphosphate + H2O</text>
        <dbReference type="Rhea" id="RHEA:36407"/>
        <dbReference type="ChEBI" id="CHEBI:15377"/>
        <dbReference type="ChEBI" id="CHEBI:17544"/>
        <dbReference type="ChEBI" id="CHEBI:30616"/>
        <dbReference type="ChEBI" id="CHEBI:33019"/>
        <dbReference type="ChEBI" id="CHEBI:57926"/>
        <dbReference type="ChEBI" id="CHEBI:73682"/>
        <dbReference type="EC" id="2.7.7.87"/>
    </reaction>
</comment>
<reference evidence="11" key="1">
    <citation type="submission" date="2019-02" db="EMBL/GenBank/DDBJ databases">
        <authorList>
            <person name="Gruber-Vodicka R. H."/>
            <person name="Seah K. B. B."/>
        </authorList>
    </citation>
    <scope>NUCLEOTIDE SEQUENCE</scope>
    <source>
        <strain evidence="11">BECK_BZ197</strain>
    </source>
</reference>
<gene>
    <name evidence="9" type="primary">tsaC</name>
    <name evidence="11" type="ORF">BECKMB1821G_GA0114241_101164</name>
</gene>
<dbReference type="PANTHER" id="PTHR17490">
    <property type="entry name" value="SUA5"/>
    <property type="match status" value="1"/>
</dbReference>
<comment type="similarity">
    <text evidence="9">Belongs to the SUA5 family. TsaC subfamily.</text>
</comment>
<dbReference type="Pfam" id="PF01300">
    <property type="entry name" value="Sua5_yciO_yrdC"/>
    <property type="match status" value="1"/>
</dbReference>
<keyword evidence="7 9" id="KW-0067">ATP-binding</keyword>
<dbReference type="EC" id="2.7.7.87" evidence="9"/>
<dbReference type="GO" id="GO:0005524">
    <property type="term" value="F:ATP binding"/>
    <property type="evidence" value="ECO:0007669"/>
    <property type="project" value="UniProtKB-UniRule"/>
</dbReference>
<proteinExistence type="inferred from homology"/>
<keyword evidence="4 9" id="KW-0819">tRNA processing</keyword>
<sequence length="189" mass="20306">MMNCSNWRLRRAASVLRKRGIIAYPTEAVFGLGCDPRNGDAVLRLIALKKRSIGQGLILVASGFSQLRPFVELLPPERMRDIEASWPGPVTWIFPARPTTPVSLTGRHASLAIRVSAEPSVAALCQHFGSALVSTSANPSGRPPARTALGVRRYFGQRLDDILPGSVGGLSKPSEIRDGLTGLVLRAGK</sequence>
<evidence type="ECO:0000256" key="6">
    <source>
        <dbReference type="ARBA" id="ARBA00022741"/>
    </source>
</evidence>
<keyword evidence="5 9" id="KW-0548">Nucleotidyltransferase</keyword>
<evidence type="ECO:0000256" key="3">
    <source>
        <dbReference type="ARBA" id="ARBA00022679"/>
    </source>
</evidence>
<feature type="domain" description="YrdC-like" evidence="10">
    <location>
        <begin position="6"/>
        <end position="189"/>
    </location>
</feature>
<dbReference type="GO" id="GO:0002949">
    <property type="term" value="P:tRNA threonylcarbamoyladenosine modification"/>
    <property type="evidence" value="ECO:0007669"/>
    <property type="project" value="UniProtKB-UniRule"/>
</dbReference>
<evidence type="ECO:0000256" key="9">
    <source>
        <dbReference type="HAMAP-Rule" id="MF_01852"/>
    </source>
</evidence>
<dbReference type="GO" id="GO:0006450">
    <property type="term" value="P:regulation of translational fidelity"/>
    <property type="evidence" value="ECO:0007669"/>
    <property type="project" value="TreeGrafter"/>
</dbReference>
<accession>A0A450X7B0</accession>
<keyword evidence="2 9" id="KW-0963">Cytoplasm</keyword>
<dbReference type="InterPro" id="IPR050156">
    <property type="entry name" value="TC-AMP_synthase_SUA5"/>
</dbReference>
<dbReference type="GO" id="GO:0005737">
    <property type="term" value="C:cytoplasm"/>
    <property type="evidence" value="ECO:0007669"/>
    <property type="project" value="UniProtKB-SubCell"/>
</dbReference>
<keyword evidence="6 9" id="KW-0547">Nucleotide-binding</keyword>
<evidence type="ECO:0000256" key="7">
    <source>
        <dbReference type="ARBA" id="ARBA00022840"/>
    </source>
</evidence>
<dbReference type="Gene3D" id="3.90.870.10">
    <property type="entry name" value="DHBP synthase"/>
    <property type="match status" value="1"/>
</dbReference>
<dbReference type="HAMAP" id="MF_01852">
    <property type="entry name" value="TsaC"/>
    <property type="match status" value="1"/>
</dbReference>
<dbReference type="PANTHER" id="PTHR17490:SF18">
    <property type="entry name" value="THREONYLCARBAMOYL-AMP SYNTHASE"/>
    <property type="match status" value="1"/>
</dbReference>
<evidence type="ECO:0000256" key="2">
    <source>
        <dbReference type="ARBA" id="ARBA00022490"/>
    </source>
</evidence>
<dbReference type="SUPFAM" id="SSF55821">
    <property type="entry name" value="YrdC/RibB"/>
    <property type="match status" value="1"/>
</dbReference>
<evidence type="ECO:0000256" key="4">
    <source>
        <dbReference type="ARBA" id="ARBA00022694"/>
    </source>
</evidence>
<dbReference type="InterPro" id="IPR023535">
    <property type="entry name" value="TC-AMP_synthase"/>
</dbReference>
<evidence type="ECO:0000256" key="8">
    <source>
        <dbReference type="ARBA" id="ARBA00048366"/>
    </source>
</evidence>